<dbReference type="PANTHER" id="PTHR30535:SF34">
    <property type="entry name" value="MOLYBDATE-BINDING PROTEIN MOLA"/>
    <property type="match status" value="1"/>
</dbReference>
<evidence type="ECO:0000256" key="2">
    <source>
        <dbReference type="SAM" id="SignalP"/>
    </source>
</evidence>
<organism evidence="4 5">
    <name type="scientific">Corallincola platygyrae</name>
    <dbReference type="NCBI Taxonomy" id="1193278"/>
    <lineage>
        <taxon>Bacteria</taxon>
        <taxon>Pseudomonadati</taxon>
        <taxon>Pseudomonadota</taxon>
        <taxon>Gammaproteobacteria</taxon>
        <taxon>Alteromonadales</taxon>
        <taxon>Psychromonadaceae</taxon>
        <taxon>Corallincola</taxon>
    </lineage>
</organism>
<comment type="caution">
    <text evidence="4">The sequence shown here is derived from an EMBL/GenBank/DDBJ whole genome shotgun (WGS) entry which is preliminary data.</text>
</comment>
<feature type="signal peptide" evidence="2">
    <location>
        <begin position="1"/>
        <end position="23"/>
    </location>
</feature>
<dbReference type="PANTHER" id="PTHR30535">
    <property type="entry name" value="VITAMIN B12-BINDING PROTEIN"/>
    <property type="match status" value="1"/>
</dbReference>
<dbReference type="Proteomes" id="UP001597380">
    <property type="component" value="Unassembled WGS sequence"/>
</dbReference>
<dbReference type="InterPro" id="IPR002491">
    <property type="entry name" value="ABC_transptr_periplasmic_BD"/>
</dbReference>
<dbReference type="Gene3D" id="3.40.50.1980">
    <property type="entry name" value="Nitrogenase molybdenum iron protein domain"/>
    <property type="match status" value="2"/>
</dbReference>
<feature type="domain" description="Fe/B12 periplasmic-binding" evidence="3">
    <location>
        <begin position="40"/>
        <end position="289"/>
    </location>
</feature>
<evidence type="ECO:0000256" key="1">
    <source>
        <dbReference type="ARBA" id="ARBA00022729"/>
    </source>
</evidence>
<dbReference type="InterPro" id="IPR054828">
    <property type="entry name" value="Vit_B12_bind_prot"/>
</dbReference>
<dbReference type="CDD" id="cd01144">
    <property type="entry name" value="BtuF"/>
    <property type="match status" value="1"/>
</dbReference>
<feature type="chain" id="PRO_5045261615" evidence="2">
    <location>
        <begin position="24"/>
        <end position="297"/>
    </location>
</feature>
<evidence type="ECO:0000259" key="3">
    <source>
        <dbReference type="PROSITE" id="PS50983"/>
    </source>
</evidence>
<protein>
    <submittedName>
        <fullName evidence="4">Cobalamin-binding protein</fullName>
    </submittedName>
</protein>
<reference evidence="5" key="1">
    <citation type="journal article" date="2019" name="Int. J. Syst. Evol. Microbiol.">
        <title>The Global Catalogue of Microorganisms (GCM) 10K type strain sequencing project: providing services to taxonomists for standard genome sequencing and annotation.</title>
        <authorList>
            <consortium name="The Broad Institute Genomics Platform"/>
            <consortium name="The Broad Institute Genome Sequencing Center for Infectious Disease"/>
            <person name="Wu L."/>
            <person name="Ma J."/>
        </authorList>
    </citation>
    <scope>NUCLEOTIDE SEQUENCE [LARGE SCALE GENOMIC DNA]</scope>
    <source>
        <strain evidence="5">CGMCC 1.10992</strain>
    </source>
</reference>
<evidence type="ECO:0000313" key="4">
    <source>
        <dbReference type="EMBL" id="MFD2096985.1"/>
    </source>
</evidence>
<dbReference type="InterPro" id="IPR050902">
    <property type="entry name" value="ABC_Transporter_SBP"/>
</dbReference>
<dbReference type="Pfam" id="PF01497">
    <property type="entry name" value="Peripla_BP_2"/>
    <property type="match status" value="1"/>
</dbReference>
<dbReference type="RefSeq" id="WP_345339708.1">
    <property type="nucleotide sequence ID" value="NZ_JBHUHT010000014.1"/>
</dbReference>
<accession>A0ABW4XQ94</accession>
<dbReference type="PROSITE" id="PS50983">
    <property type="entry name" value="FE_B12_PBP"/>
    <property type="match status" value="1"/>
</dbReference>
<evidence type="ECO:0000313" key="5">
    <source>
        <dbReference type="Proteomes" id="UP001597380"/>
    </source>
</evidence>
<dbReference type="NCBIfam" id="NF038402">
    <property type="entry name" value="TroA_like"/>
    <property type="match status" value="1"/>
</dbReference>
<dbReference type="SUPFAM" id="SSF53807">
    <property type="entry name" value="Helical backbone' metal receptor"/>
    <property type="match status" value="1"/>
</dbReference>
<sequence>MNPRMKQWILLVLLTLSPALTMAKPIERPIERTVEGNIERIVALSPHAVEMLFAIGAGDKIVATTEYADYPEQALSIPRIGGYHGIQLDRVLELEPDLIVVWKGGNQPGDIEQLKKLGFTIYHSEPESLEQIADEISELGDMLGHQEQAKEAATAFLERLAGLRNAYAQQPPIKVFYQLWSNPLMSISKESWIHQMIHSCGGVNVMADASTAYPQVSLEQVLLTDAEVIVRPEDHGTSKATAMIWDKWQELPAVKNKQIYSIDGDLLHRFSPRALDGMHRMCEVLMTARAATAKRAN</sequence>
<proteinExistence type="predicted"/>
<keyword evidence="5" id="KW-1185">Reference proteome</keyword>
<keyword evidence="1 2" id="KW-0732">Signal</keyword>
<dbReference type="EMBL" id="JBHUHT010000014">
    <property type="protein sequence ID" value="MFD2096985.1"/>
    <property type="molecule type" value="Genomic_DNA"/>
</dbReference>
<name>A0ABW4XQ94_9GAMM</name>
<gene>
    <name evidence="4" type="ORF">ACFSJ3_13395</name>
</gene>